<dbReference type="HOGENOM" id="CLU_1133482_0_0_1"/>
<gene>
    <name evidence="2" type="ORF">A1O5_11183</name>
</gene>
<feature type="compositionally biased region" description="Basic residues" evidence="1">
    <location>
        <begin position="229"/>
        <end position="239"/>
    </location>
</feature>
<organism evidence="2 3">
    <name type="scientific">Cladophialophora psammophila CBS 110553</name>
    <dbReference type="NCBI Taxonomy" id="1182543"/>
    <lineage>
        <taxon>Eukaryota</taxon>
        <taxon>Fungi</taxon>
        <taxon>Dikarya</taxon>
        <taxon>Ascomycota</taxon>
        <taxon>Pezizomycotina</taxon>
        <taxon>Eurotiomycetes</taxon>
        <taxon>Chaetothyriomycetidae</taxon>
        <taxon>Chaetothyriales</taxon>
        <taxon>Herpotrichiellaceae</taxon>
        <taxon>Cladophialophora</taxon>
    </lineage>
</organism>
<accession>W9WLY4</accession>
<sequence>MYTADVLQDYVQQSIESGLLSPNQEYIQHSVEPELPPPNWARESTPAHVVRSSTPSPFSRQGADVDVEMRGASGTILPGDLGRELSLPPPTSQPDSVVSYRPAVSPVKPALPPIPDSGSAIKQPKRGERRKSAVQGSKVEKRSVTGSTTKPKSRNVTWKSTASVGKLVNKAKKKTKEVAENAEGGGQGQPTATSKDGGKVAAAVAKIEQQVKQQDEEKNLKQKDGTAVRRSRRANKRVRTSLGYT</sequence>
<dbReference type="OrthoDB" id="4121327at2759"/>
<reference evidence="2 3" key="1">
    <citation type="submission" date="2013-03" db="EMBL/GenBank/DDBJ databases">
        <title>The Genome Sequence of Cladophialophora psammophila CBS 110553.</title>
        <authorList>
            <consortium name="The Broad Institute Genomics Platform"/>
            <person name="Cuomo C."/>
            <person name="de Hoog S."/>
            <person name="Gorbushina A."/>
            <person name="Walker B."/>
            <person name="Young S.K."/>
            <person name="Zeng Q."/>
            <person name="Gargeya S."/>
            <person name="Fitzgerald M."/>
            <person name="Haas B."/>
            <person name="Abouelleil A."/>
            <person name="Allen A.W."/>
            <person name="Alvarado L."/>
            <person name="Arachchi H.M."/>
            <person name="Berlin A.M."/>
            <person name="Chapman S.B."/>
            <person name="Gainer-Dewar J."/>
            <person name="Goldberg J."/>
            <person name="Griggs A."/>
            <person name="Gujja S."/>
            <person name="Hansen M."/>
            <person name="Howarth C."/>
            <person name="Imamovic A."/>
            <person name="Ireland A."/>
            <person name="Larimer J."/>
            <person name="McCowan C."/>
            <person name="Murphy C."/>
            <person name="Pearson M."/>
            <person name="Poon T.W."/>
            <person name="Priest M."/>
            <person name="Roberts A."/>
            <person name="Saif S."/>
            <person name="Shea T."/>
            <person name="Sisk P."/>
            <person name="Sykes S."/>
            <person name="Wortman J."/>
            <person name="Nusbaum C."/>
            <person name="Birren B."/>
        </authorList>
    </citation>
    <scope>NUCLEOTIDE SEQUENCE [LARGE SCALE GENOMIC DNA]</scope>
    <source>
        <strain evidence="2 3">CBS 110553</strain>
    </source>
</reference>
<dbReference type="Proteomes" id="UP000019471">
    <property type="component" value="Unassembled WGS sequence"/>
</dbReference>
<name>W9WLY4_9EURO</name>
<comment type="caution">
    <text evidence="2">The sequence shown here is derived from an EMBL/GenBank/DDBJ whole genome shotgun (WGS) entry which is preliminary data.</text>
</comment>
<evidence type="ECO:0000313" key="2">
    <source>
        <dbReference type="EMBL" id="EXJ65656.1"/>
    </source>
</evidence>
<feature type="compositionally biased region" description="Polar residues" evidence="1">
    <location>
        <begin position="144"/>
        <end position="163"/>
    </location>
</feature>
<dbReference type="GeneID" id="19195873"/>
<proteinExistence type="predicted"/>
<feature type="compositionally biased region" description="Basic and acidic residues" evidence="1">
    <location>
        <begin position="213"/>
        <end position="227"/>
    </location>
</feature>
<evidence type="ECO:0000313" key="3">
    <source>
        <dbReference type="Proteomes" id="UP000019471"/>
    </source>
</evidence>
<protein>
    <submittedName>
        <fullName evidence="2">Uncharacterized protein</fullName>
    </submittedName>
</protein>
<dbReference type="RefSeq" id="XP_007749946.1">
    <property type="nucleotide sequence ID" value="XM_007751756.1"/>
</dbReference>
<dbReference type="AlphaFoldDB" id="W9WLY4"/>
<evidence type="ECO:0000256" key="1">
    <source>
        <dbReference type="SAM" id="MobiDB-lite"/>
    </source>
</evidence>
<feature type="region of interest" description="Disordered" evidence="1">
    <location>
        <begin position="29"/>
        <end position="245"/>
    </location>
</feature>
<dbReference type="EMBL" id="AMGX01000024">
    <property type="protein sequence ID" value="EXJ65656.1"/>
    <property type="molecule type" value="Genomic_DNA"/>
</dbReference>
<dbReference type="eggNOG" id="ENOG502T56Y">
    <property type="taxonomic scope" value="Eukaryota"/>
</dbReference>
<keyword evidence="3" id="KW-1185">Reference proteome</keyword>